<dbReference type="InterPro" id="IPR011043">
    <property type="entry name" value="Gal_Oxase/kelch_b-propeller"/>
</dbReference>
<dbReference type="OrthoDB" id="205993at2759"/>
<feature type="compositionally biased region" description="Acidic residues" evidence="2">
    <location>
        <begin position="574"/>
        <end position="583"/>
    </location>
</feature>
<keyword evidence="4" id="KW-0732">Signal</keyword>
<evidence type="ECO:0000256" key="2">
    <source>
        <dbReference type="SAM" id="MobiDB-lite"/>
    </source>
</evidence>
<feature type="region of interest" description="Disordered" evidence="2">
    <location>
        <begin position="922"/>
        <end position="950"/>
    </location>
</feature>
<feature type="signal peptide" evidence="4">
    <location>
        <begin position="1"/>
        <end position="23"/>
    </location>
</feature>
<accession>A0A6A6WEI0</accession>
<sequence length="1057" mass="115524">MRLDAFFNLPAALLALIAAPVLAQLPYNPTTLLNSPAEDRLIYAFKPLSGSTDTFELAYLNASSFLQASTLQFTTLSASLPFLKSATQPFVPTIGRDGNITIYTGNCSLGPSGAQVWRYAPNPDPARLGSWSQLSIAPPANVTYGAPNFLVSGISFASQTEGNDTTSSIYMLGGMCPTNDTTPETWQSVASYSNTMISVDPENGSAETAYGLDTVSSHEPLIAQAGYAVAPLQATYSDVDSGAPIEQQDFVIIGGQTDVAWINMSRIALFSLPQESFAYIDVDEPDGQHTDLALRTDITEIQPRSGHTAVLSEDGRSIVVYGGWVGDVTNPAEPQLAILKVGRGYGGEGPWQWVAPSSSGTGLAVNAGLYGHGATLLAGNVMMISGGFGISAPSNTYRRQSTQMQNRQTIFYNVTSNSWIDTYIAPPSTASDKIGDGDSGGSSTSKKVGIGAGVGLVALAAVVVGFSYWYIRRRKALEEEAKEKDGYLPETAQDIQPYGDGGLGNEPTSAYYFPGQDPRHGWKNNQTQEAQRTGLLVEIPSPTRGLRRNLANRPVAYADGRLPTSASNIHPIDELDEEEDDGEAMERRSVPVQPTDEVERPETSDRIPFMAGSLNPLGSHPIHEPPQARPPQHRHTNSITSNYTSATADWCQEMDEKNAGIWVSSKDTSSSSSSGGRISPDKSERTISNLSDKSLRSEVSARSSNGAFAMGRNLSLRSSTLLNSMTDPFMTPQTSPVHEYPPTRHSGVPQPYIIGGNDSKETFMTAKSNFAALQAEGQALLGGRPEHDAGAFPPDVHDYEDEEFETRRRERSRSFLGNVRRALNRTITRTSSTGQRPASWVHRSASGSKRPTTADYGAVEDRSDSVSPERRISRVPGSQRSDAPRRAASDASFWKSKRGAKDWNYDPNTSPVAETIFKWRRNSGDDWGAPEDAREKARQEEEEWNVEDAAETRDVQMTFTVPKQRLRVVNRTSKMSLATTSDGGGSRLGDGDDRYTTADDRSTIADDRSEVAEAIRREELEEERRLHRLERQRLEERLRRERSRVEELRALFERKEL</sequence>
<dbReference type="Gene3D" id="2.120.10.80">
    <property type="entry name" value="Kelch-type beta propeller"/>
    <property type="match status" value="1"/>
</dbReference>
<evidence type="ECO:0000256" key="4">
    <source>
        <dbReference type="SAM" id="SignalP"/>
    </source>
</evidence>
<keyword evidence="3" id="KW-0812">Transmembrane</keyword>
<feature type="compositionally biased region" description="Low complexity" evidence="2">
    <location>
        <begin position="664"/>
        <end position="678"/>
    </location>
</feature>
<feature type="region of interest" description="Disordered" evidence="2">
    <location>
        <begin position="977"/>
        <end position="1000"/>
    </location>
</feature>
<feature type="compositionally biased region" description="Polar residues" evidence="2">
    <location>
        <begin position="825"/>
        <end position="836"/>
    </location>
</feature>
<dbReference type="RefSeq" id="XP_033601972.1">
    <property type="nucleotide sequence ID" value="XM_033743636.1"/>
</dbReference>
<feature type="compositionally biased region" description="Basic and acidic residues" evidence="2">
    <location>
        <begin position="989"/>
        <end position="1000"/>
    </location>
</feature>
<name>A0A6A6WEI0_9PEZI</name>
<evidence type="ECO:0000256" key="1">
    <source>
        <dbReference type="SAM" id="Coils"/>
    </source>
</evidence>
<keyword evidence="6" id="KW-1185">Reference proteome</keyword>
<keyword evidence="3" id="KW-0472">Membrane</keyword>
<feature type="region of interest" description="Disordered" evidence="2">
    <location>
        <begin position="561"/>
        <end position="639"/>
    </location>
</feature>
<feature type="compositionally biased region" description="Basic and acidic residues" evidence="2">
    <location>
        <begin position="859"/>
        <end position="872"/>
    </location>
</feature>
<keyword evidence="1" id="KW-0175">Coiled coil</keyword>
<keyword evidence="3" id="KW-1133">Transmembrane helix</keyword>
<dbReference type="GeneID" id="54484690"/>
<reference evidence="5" key="1">
    <citation type="journal article" date="2020" name="Stud. Mycol.">
        <title>101 Dothideomycetes genomes: a test case for predicting lifestyles and emergence of pathogens.</title>
        <authorList>
            <person name="Haridas S."/>
            <person name="Albert R."/>
            <person name="Binder M."/>
            <person name="Bloem J."/>
            <person name="Labutti K."/>
            <person name="Salamov A."/>
            <person name="Andreopoulos B."/>
            <person name="Baker S."/>
            <person name="Barry K."/>
            <person name="Bills G."/>
            <person name="Bluhm B."/>
            <person name="Cannon C."/>
            <person name="Castanera R."/>
            <person name="Culley D."/>
            <person name="Daum C."/>
            <person name="Ezra D."/>
            <person name="Gonzalez J."/>
            <person name="Henrissat B."/>
            <person name="Kuo A."/>
            <person name="Liang C."/>
            <person name="Lipzen A."/>
            <person name="Lutzoni F."/>
            <person name="Magnuson J."/>
            <person name="Mondo S."/>
            <person name="Nolan M."/>
            <person name="Ohm R."/>
            <person name="Pangilinan J."/>
            <person name="Park H.-J."/>
            <person name="Ramirez L."/>
            <person name="Alfaro M."/>
            <person name="Sun H."/>
            <person name="Tritt A."/>
            <person name="Yoshinaga Y."/>
            <person name="Zwiers L.-H."/>
            <person name="Turgeon B."/>
            <person name="Goodwin S."/>
            <person name="Spatafora J."/>
            <person name="Crous P."/>
            <person name="Grigoriev I."/>
        </authorList>
    </citation>
    <scope>NUCLEOTIDE SEQUENCE</scope>
    <source>
        <strain evidence="5">CBS 121739</strain>
    </source>
</reference>
<evidence type="ECO:0000313" key="6">
    <source>
        <dbReference type="Proteomes" id="UP000799437"/>
    </source>
</evidence>
<gene>
    <name evidence="5" type="ORF">EJ05DRAFT_474626</name>
</gene>
<organism evidence="5 6">
    <name type="scientific">Pseudovirgaria hyperparasitica</name>
    <dbReference type="NCBI Taxonomy" id="470096"/>
    <lineage>
        <taxon>Eukaryota</taxon>
        <taxon>Fungi</taxon>
        <taxon>Dikarya</taxon>
        <taxon>Ascomycota</taxon>
        <taxon>Pezizomycotina</taxon>
        <taxon>Dothideomycetes</taxon>
        <taxon>Dothideomycetes incertae sedis</taxon>
        <taxon>Acrospermales</taxon>
        <taxon>Acrospermaceae</taxon>
        <taxon>Pseudovirgaria</taxon>
    </lineage>
</organism>
<feature type="region of interest" description="Disordered" evidence="2">
    <location>
        <begin position="662"/>
        <end position="702"/>
    </location>
</feature>
<feature type="coiled-coil region" evidence="1">
    <location>
        <begin position="1012"/>
        <end position="1055"/>
    </location>
</feature>
<dbReference type="InterPro" id="IPR015915">
    <property type="entry name" value="Kelch-typ_b-propeller"/>
</dbReference>
<evidence type="ECO:0000313" key="5">
    <source>
        <dbReference type="EMBL" id="KAF2759521.1"/>
    </source>
</evidence>
<dbReference type="EMBL" id="ML996569">
    <property type="protein sequence ID" value="KAF2759521.1"/>
    <property type="molecule type" value="Genomic_DNA"/>
</dbReference>
<evidence type="ECO:0000256" key="3">
    <source>
        <dbReference type="SAM" id="Phobius"/>
    </source>
</evidence>
<protein>
    <recommendedName>
        <fullName evidence="7">Galactose oxidase</fullName>
    </recommendedName>
</protein>
<proteinExistence type="predicted"/>
<feature type="region of interest" description="Disordered" evidence="2">
    <location>
        <begin position="824"/>
        <end position="893"/>
    </location>
</feature>
<dbReference type="AlphaFoldDB" id="A0A6A6WEI0"/>
<evidence type="ECO:0008006" key="7">
    <source>
        <dbReference type="Google" id="ProtNLM"/>
    </source>
</evidence>
<feature type="transmembrane region" description="Helical" evidence="3">
    <location>
        <begin position="448"/>
        <end position="471"/>
    </location>
</feature>
<dbReference type="SUPFAM" id="SSF50965">
    <property type="entry name" value="Galactose oxidase, central domain"/>
    <property type="match status" value="1"/>
</dbReference>
<dbReference type="CDD" id="cd12087">
    <property type="entry name" value="TM_EGFR-like"/>
    <property type="match status" value="1"/>
</dbReference>
<dbReference type="Proteomes" id="UP000799437">
    <property type="component" value="Unassembled WGS sequence"/>
</dbReference>
<feature type="chain" id="PRO_5025380063" description="Galactose oxidase" evidence="4">
    <location>
        <begin position="24"/>
        <end position="1057"/>
    </location>
</feature>
<feature type="compositionally biased region" description="Acidic residues" evidence="2">
    <location>
        <begin position="940"/>
        <end position="949"/>
    </location>
</feature>